<keyword evidence="5 6" id="KW-0961">Cell wall biogenesis/degradation</keyword>
<keyword evidence="4 6" id="KW-0573">Peptidoglycan synthesis</keyword>
<dbReference type="SUPFAM" id="SSF141523">
    <property type="entry name" value="L,D-transpeptidase catalytic domain-like"/>
    <property type="match status" value="1"/>
</dbReference>
<keyword evidence="3 6" id="KW-0133">Cell shape</keyword>
<dbReference type="CDD" id="cd16913">
    <property type="entry name" value="YkuD_like"/>
    <property type="match status" value="1"/>
</dbReference>
<dbReference type="PANTHER" id="PTHR30582">
    <property type="entry name" value="L,D-TRANSPEPTIDASE"/>
    <property type="match status" value="1"/>
</dbReference>
<dbReference type="PROSITE" id="PS51257">
    <property type="entry name" value="PROKAR_LIPOPROTEIN"/>
    <property type="match status" value="1"/>
</dbReference>
<evidence type="ECO:0000256" key="3">
    <source>
        <dbReference type="ARBA" id="ARBA00022960"/>
    </source>
</evidence>
<feature type="active site" description="Proton donor/acceptor" evidence="6">
    <location>
        <position position="126"/>
    </location>
</feature>
<dbReference type="RefSeq" id="WP_204784453.1">
    <property type="nucleotide sequence ID" value="NZ_CALVGD010000052.1"/>
</dbReference>
<dbReference type="PANTHER" id="PTHR30582:SF2">
    <property type="entry name" value="L,D-TRANSPEPTIDASE YCIB-RELATED"/>
    <property type="match status" value="1"/>
</dbReference>
<evidence type="ECO:0000256" key="6">
    <source>
        <dbReference type="PROSITE-ProRule" id="PRU01373"/>
    </source>
</evidence>
<feature type="domain" description="L,D-TPase catalytic" evidence="8">
    <location>
        <begin position="54"/>
        <end position="177"/>
    </location>
</feature>
<sequence length="179" mass="20203">MKTIFKKLIISFTVAFVACVSLAGMVNTAHAANIDYRKPSENKPYPDVQKNPNMWIHVNLKKQRVYLMSDHNKTLYTMYCSSGANNATPTGTYHIEDLRGDTFYNQSEKAGANYYVAWKGSDFLFHSVPINDKGQYDKKQAAELGKKPLSHGCIRLSVPDAKWMYQNIPTGTKVVVTKD</sequence>
<organism evidence="9 10">
    <name type="scientific">Limosilactobacillus coleohominis</name>
    <dbReference type="NCBI Taxonomy" id="181675"/>
    <lineage>
        <taxon>Bacteria</taxon>
        <taxon>Bacillati</taxon>
        <taxon>Bacillota</taxon>
        <taxon>Bacilli</taxon>
        <taxon>Lactobacillales</taxon>
        <taxon>Lactobacillaceae</taxon>
        <taxon>Limosilactobacillus</taxon>
    </lineage>
</organism>
<dbReference type="InterPro" id="IPR038063">
    <property type="entry name" value="Transpep_catalytic_dom"/>
</dbReference>
<proteinExistence type="predicted"/>
<comment type="pathway">
    <text evidence="1 6">Cell wall biogenesis; peptidoglycan biosynthesis.</text>
</comment>
<evidence type="ECO:0000259" key="8">
    <source>
        <dbReference type="PROSITE" id="PS52029"/>
    </source>
</evidence>
<evidence type="ECO:0000256" key="1">
    <source>
        <dbReference type="ARBA" id="ARBA00004752"/>
    </source>
</evidence>
<keyword evidence="7" id="KW-0732">Signal</keyword>
<dbReference type="Proteomes" id="UP000785625">
    <property type="component" value="Unassembled WGS sequence"/>
</dbReference>
<evidence type="ECO:0000256" key="2">
    <source>
        <dbReference type="ARBA" id="ARBA00022679"/>
    </source>
</evidence>
<keyword evidence="10" id="KW-1185">Reference proteome</keyword>
<dbReference type="Pfam" id="PF03734">
    <property type="entry name" value="YkuD"/>
    <property type="match status" value="1"/>
</dbReference>
<evidence type="ECO:0000256" key="7">
    <source>
        <dbReference type="SAM" id="SignalP"/>
    </source>
</evidence>
<comment type="caution">
    <text evidence="9">The sequence shown here is derived from an EMBL/GenBank/DDBJ whole genome shotgun (WGS) entry which is preliminary data.</text>
</comment>
<feature type="signal peptide" evidence="7">
    <location>
        <begin position="1"/>
        <end position="31"/>
    </location>
</feature>
<dbReference type="Gene3D" id="2.40.440.10">
    <property type="entry name" value="L,D-transpeptidase catalytic domain-like"/>
    <property type="match status" value="1"/>
</dbReference>
<dbReference type="PROSITE" id="PS52029">
    <property type="entry name" value="LD_TPASE"/>
    <property type="match status" value="1"/>
</dbReference>
<feature type="active site" description="Nucleophile" evidence="6">
    <location>
        <position position="153"/>
    </location>
</feature>
<feature type="chain" id="PRO_5046188206" evidence="7">
    <location>
        <begin position="32"/>
        <end position="179"/>
    </location>
</feature>
<evidence type="ECO:0000313" key="10">
    <source>
        <dbReference type="Proteomes" id="UP000785625"/>
    </source>
</evidence>
<accession>A0ABS2GXD8</accession>
<reference evidence="9 10" key="1">
    <citation type="journal article" date="2021" name="Sci. Rep.">
        <title>The distribution of antibiotic resistance genes in chicken gut microbiota commensals.</title>
        <authorList>
            <person name="Juricova H."/>
            <person name="Matiasovicova J."/>
            <person name="Kubasova T."/>
            <person name="Cejkova D."/>
            <person name="Rychlik I."/>
        </authorList>
    </citation>
    <scope>NUCLEOTIDE SEQUENCE [LARGE SCALE GENOMIC DNA]</scope>
    <source>
        <strain evidence="9 10">An574</strain>
    </source>
</reference>
<dbReference type="EMBL" id="JACJKU010000003">
    <property type="protein sequence ID" value="MBM6940001.1"/>
    <property type="molecule type" value="Genomic_DNA"/>
</dbReference>
<evidence type="ECO:0000256" key="4">
    <source>
        <dbReference type="ARBA" id="ARBA00022984"/>
    </source>
</evidence>
<evidence type="ECO:0000313" key="9">
    <source>
        <dbReference type="EMBL" id="MBM6940001.1"/>
    </source>
</evidence>
<name>A0ABS2GXD8_9LACO</name>
<dbReference type="InterPro" id="IPR050979">
    <property type="entry name" value="LD-transpeptidase"/>
</dbReference>
<evidence type="ECO:0000256" key="5">
    <source>
        <dbReference type="ARBA" id="ARBA00023316"/>
    </source>
</evidence>
<gene>
    <name evidence="9" type="ORF">H5975_00605</name>
</gene>
<protein>
    <submittedName>
        <fullName evidence="9">L,D-transpeptidase</fullName>
    </submittedName>
</protein>
<keyword evidence="2" id="KW-0808">Transferase</keyword>
<dbReference type="InterPro" id="IPR005490">
    <property type="entry name" value="LD_TPept_cat_dom"/>
</dbReference>